<comment type="caution">
    <text evidence="2">The sequence shown here is derived from an EMBL/GenBank/DDBJ whole genome shotgun (WGS) entry which is preliminary data.</text>
</comment>
<dbReference type="AlphaFoldDB" id="A0A3S1D5I1"/>
<reference evidence="2" key="1">
    <citation type="submission" date="2020-05" db="EMBL/GenBank/DDBJ databases">
        <title>Chitinophaga laudate sp. nov., isolated from a tropical peat swamp.</title>
        <authorList>
            <person name="Goh C.B.S."/>
            <person name="Lee M.S."/>
            <person name="Parimannan S."/>
            <person name="Pasbakhsh P."/>
            <person name="Yule C.M."/>
            <person name="Rajandas H."/>
            <person name="Loke S."/>
            <person name="Croft L."/>
            <person name="Tan J.B.L."/>
        </authorList>
    </citation>
    <scope>NUCLEOTIDE SEQUENCE</scope>
    <source>
        <strain evidence="2">Mgbs1</strain>
    </source>
</reference>
<dbReference type="OrthoDB" id="1014137at2"/>
<protein>
    <submittedName>
        <fullName evidence="2">PorT family protein</fullName>
    </submittedName>
</protein>
<evidence type="ECO:0000313" key="3">
    <source>
        <dbReference type="Proteomes" id="UP000281028"/>
    </source>
</evidence>
<dbReference type="InterPro" id="IPR025665">
    <property type="entry name" value="Beta-barrel_OMP_2"/>
</dbReference>
<dbReference type="Pfam" id="PF13568">
    <property type="entry name" value="OMP_b-brl_2"/>
    <property type="match status" value="1"/>
</dbReference>
<keyword evidence="3" id="KW-1185">Reference proteome</keyword>
<evidence type="ECO:0000313" key="2">
    <source>
        <dbReference type="EMBL" id="NSL86512.1"/>
    </source>
</evidence>
<name>A0A3S1D5I1_9BACT</name>
<feature type="domain" description="Outer membrane protein beta-barrel" evidence="1">
    <location>
        <begin position="35"/>
        <end position="232"/>
    </location>
</feature>
<dbReference type="EMBL" id="RIAR02000001">
    <property type="protein sequence ID" value="NSL86512.1"/>
    <property type="molecule type" value="Genomic_DNA"/>
</dbReference>
<proteinExistence type="predicted"/>
<evidence type="ECO:0000259" key="1">
    <source>
        <dbReference type="Pfam" id="PF13568"/>
    </source>
</evidence>
<dbReference type="Proteomes" id="UP000281028">
    <property type="component" value="Unassembled WGS sequence"/>
</dbReference>
<sequence>MNIKLTALCTGMLFTALQLSAQENTTAKTTTGTFKPVLEHRILAGFNFGATAPTSLPNTIRKINSYAPGFCPSLGYELAYRPTQKWGAAIGVKLDYKGMTVKDEVLYFPTIINTEDGGTFTGNFSGKNKTTVRNAYVSIPLSATFTPNEQWRFHLGGYAAWLFSSNFYGNVSDGYIRNGGSTGEKVNITTATFDFGKDMRTFDIGLQGGAERKVGKKLSIMGDLSWGLRPVFPSSFKGMDFPMYNIYLTLGVSYKI</sequence>
<organism evidence="2 3">
    <name type="scientific">Chitinophaga solisilvae</name>
    <dbReference type="NCBI Taxonomy" id="1233460"/>
    <lineage>
        <taxon>Bacteria</taxon>
        <taxon>Pseudomonadati</taxon>
        <taxon>Bacteroidota</taxon>
        <taxon>Chitinophagia</taxon>
        <taxon>Chitinophagales</taxon>
        <taxon>Chitinophagaceae</taxon>
        <taxon>Chitinophaga</taxon>
    </lineage>
</organism>
<gene>
    <name evidence="2" type="ORF">ECE50_006705</name>
</gene>
<accession>A0A3S1D5I1</accession>